<proteinExistence type="predicted"/>
<evidence type="ECO:0000313" key="1">
    <source>
        <dbReference type="EMBL" id="KAF1811177.1"/>
    </source>
</evidence>
<name>A0A6G1FZA1_9PEZI</name>
<evidence type="ECO:0000313" key="3">
    <source>
        <dbReference type="RefSeq" id="XP_033532808.1"/>
    </source>
</evidence>
<dbReference type="AlphaFoldDB" id="A0A6G1FZA1"/>
<reference evidence="1 3" key="1">
    <citation type="submission" date="2020-01" db="EMBL/GenBank/DDBJ databases">
        <authorList>
            <consortium name="DOE Joint Genome Institute"/>
            <person name="Haridas S."/>
            <person name="Albert R."/>
            <person name="Binder M."/>
            <person name="Bloem J."/>
            <person name="Labutti K."/>
            <person name="Salamov A."/>
            <person name="Andreopoulos B."/>
            <person name="Baker S.E."/>
            <person name="Barry K."/>
            <person name="Bills G."/>
            <person name="Bluhm B.H."/>
            <person name="Cannon C."/>
            <person name="Castanera R."/>
            <person name="Culley D.E."/>
            <person name="Daum C."/>
            <person name="Ezra D."/>
            <person name="Gonzalez J.B."/>
            <person name="Henrissat B."/>
            <person name="Kuo A."/>
            <person name="Liang C."/>
            <person name="Lipzen A."/>
            <person name="Lutzoni F."/>
            <person name="Magnuson J."/>
            <person name="Mondo S."/>
            <person name="Nolan M."/>
            <person name="Ohm R."/>
            <person name="Pangilinan J."/>
            <person name="Park H.-J."/>
            <person name="Ramirez L."/>
            <person name="Alfaro M."/>
            <person name="Sun H."/>
            <person name="Tritt A."/>
            <person name="Yoshinaga Y."/>
            <person name="Zwiers L.-H."/>
            <person name="Turgeon B.G."/>
            <person name="Goodwin S.B."/>
            <person name="Spatafora J.W."/>
            <person name="Crous P.W."/>
            <person name="Grigoriev I.V."/>
        </authorList>
    </citation>
    <scope>NUCLEOTIDE SEQUENCE</scope>
    <source>
        <strain evidence="1 3">CBS 781.70</strain>
    </source>
</reference>
<dbReference type="EMBL" id="ML975162">
    <property type="protein sequence ID" value="KAF1811177.1"/>
    <property type="molecule type" value="Genomic_DNA"/>
</dbReference>
<dbReference type="Proteomes" id="UP000504638">
    <property type="component" value="Unplaced"/>
</dbReference>
<organism evidence="1">
    <name type="scientific">Eremomyces bilateralis CBS 781.70</name>
    <dbReference type="NCBI Taxonomy" id="1392243"/>
    <lineage>
        <taxon>Eukaryota</taxon>
        <taxon>Fungi</taxon>
        <taxon>Dikarya</taxon>
        <taxon>Ascomycota</taxon>
        <taxon>Pezizomycotina</taxon>
        <taxon>Dothideomycetes</taxon>
        <taxon>Dothideomycetes incertae sedis</taxon>
        <taxon>Eremomycetales</taxon>
        <taxon>Eremomycetaceae</taxon>
        <taxon>Eremomyces</taxon>
    </lineage>
</organism>
<gene>
    <name evidence="1 3" type="ORF">P152DRAFT_63461</name>
</gene>
<keyword evidence="2" id="KW-1185">Reference proteome</keyword>
<reference evidence="3" key="3">
    <citation type="submission" date="2025-04" db="UniProtKB">
        <authorList>
            <consortium name="RefSeq"/>
        </authorList>
    </citation>
    <scope>IDENTIFICATION</scope>
    <source>
        <strain evidence="3">CBS 781.70</strain>
    </source>
</reference>
<dbReference type="GeneID" id="54423701"/>
<dbReference type="RefSeq" id="XP_033532808.1">
    <property type="nucleotide sequence ID" value="XM_033683131.1"/>
</dbReference>
<protein>
    <submittedName>
        <fullName evidence="1 3">Uncharacterized protein</fullName>
    </submittedName>
</protein>
<sequence length="151" mass="17521">MFCSLPPFWGFSGSLLHLDPRCVTQRPSQLNLDPLRGNGTPTRVTKGGGQGMVVDIYYQSPIRTIRWFSQSSLARRVSRRSIHDQLRRSSKQCPTHLRPRTELDPMHFIPDFDFHILDLHPRLPQRCKRLLPRLGGKVHLPTLRLLQLPRQ</sequence>
<accession>A0A6G1FZA1</accession>
<reference evidence="3" key="2">
    <citation type="submission" date="2020-04" db="EMBL/GenBank/DDBJ databases">
        <authorList>
            <consortium name="NCBI Genome Project"/>
        </authorList>
    </citation>
    <scope>NUCLEOTIDE SEQUENCE</scope>
    <source>
        <strain evidence="3">CBS 781.70</strain>
    </source>
</reference>
<evidence type="ECO:0000313" key="2">
    <source>
        <dbReference type="Proteomes" id="UP000504638"/>
    </source>
</evidence>